<evidence type="ECO:0000256" key="2">
    <source>
        <dbReference type="ARBA" id="ARBA00006486"/>
    </source>
</evidence>
<evidence type="ECO:0000313" key="18">
    <source>
        <dbReference type="EMBL" id="TES85493.1"/>
    </source>
</evidence>
<dbReference type="FunFam" id="3.50.30.80:FF:000001">
    <property type="entry name" value="Dihydroxy-acid dehydratase"/>
    <property type="match status" value="1"/>
</dbReference>
<evidence type="ECO:0000256" key="9">
    <source>
        <dbReference type="ARBA" id="ARBA00023239"/>
    </source>
</evidence>
<dbReference type="EC" id="4.2.1.9" evidence="14 15"/>
<evidence type="ECO:0000256" key="5">
    <source>
        <dbReference type="ARBA" id="ARBA00022723"/>
    </source>
</evidence>
<dbReference type="GO" id="GO:0005829">
    <property type="term" value="C:cytosol"/>
    <property type="evidence" value="ECO:0007669"/>
    <property type="project" value="TreeGrafter"/>
</dbReference>
<dbReference type="GO" id="GO:0000287">
    <property type="term" value="F:magnesium ion binding"/>
    <property type="evidence" value="ECO:0007669"/>
    <property type="project" value="UniProtKB-UniRule"/>
</dbReference>
<feature type="binding site" description="via carbamate group" evidence="15">
    <location>
        <position position="124"/>
    </location>
    <ligand>
        <name>Mg(2+)</name>
        <dbReference type="ChEBI" id="CHEBI:18420"/>
    </ligand>
</feature>
<dbReference type="InterPro" id="IPR037237">
    <property type="entry name" value="IlvD/EDD_N"/>
</dbReference>
<feature type="domain" description="Dihydroxy-acid/6-phosphogluconate dehydratase C-terminal" evidence="17">
    <location>
        <begin position="359"/>
        <end position="550"/>
    </location>
</feature>
<dbReference type="GO" id="GO:0051537">
    <property type="term" value="F:2 iron, 2 sulfur cluster binding"/>
    <property type="evidence" value="ECO:0007669"/>
    <property type="project" value="UniProtKB-UniRule"/>
</dbReference>
<dbReference type="AlphaFoldDB" id="A0A523QIQ8"/>
<evidence type="ECO:0000313" key="19">
    <source>
        <dbReference type="Proteomes" id="UP000320781"/>
    </source>
</evidence>
<name>A0A523QIQ8_UNCAE</name>
<comment type="function">
    <text evidence="15">Functions in the biosynthesis of branched-chain amino acids. Catalyzes the dehydration of (2R,3R)-2,3-dihydroxy-3-methylpentanoate (2,3-dihydroxy-3-methylvalerate) into 2-oxo-3-methylpentanoate (2-oxo-3-methylvalerate) and of (2R)-2,3-dihydroxy-3-methylbutanoate (2,3-dihydroxyisovalerate) into 2-oxo-3-methylbutanoate (2-oxoisovalerate), the penultimate precursor to L-isoleucine and L-valine, respectively.</text>
</comment>
<evidence type="ECO:0000256" key="15">
    <source>
        <dbReference type="HAMAP-Rule" id="MF_00012"/>
    </source>
</evidence>
<feature type="active site" description="Proton acceptor" evidence="15">
    <location>
        <position position="469"/>
    </location>
</feature>
<evidence type="ECO:0000256" key="1">
    <source>
        <dbReference type="ARBA" id="ARBA00001946"/>
    </source>
</evidence>
<dbReference type="GO" id="GO:0009099">
    <property type="term" value="P:L-valine biosynthetic process"/>
    <property type="evidence" value="ECO:0007669"/>
    <property type="project" value="UniProtKB-UniRule"/>
</dbReference>
<dbReference type="Gene3D" id="3.50.30.80">
    <property type="entry name" value="IlvD/EDD C-terminal domain-like"/>
    <property type="match status" value="1"/>
</dbReference>
<proteinExistence type="inferred from homology"/>
<evidence type="ECO:0000259" key="17">
    <source>
        <dbReference type="Pfam" id="PF24877"/>
    </source>
</evidence>
<evidence type="ECO:0000256" key="12">
    <source>
        <dbReference type="ARBA" id="ARBA00029436"/>
    </source>
</evidence>
<comment type="catalytic activity">
    <reaction evidence="15">
        <text>(2R,3R)-2,3-dihydroxy-3-methylpentanoate = (S)-3-methyl-2-oxopentanoate + H2O</text>
        <dbReference type="Rhea" id="RHEA:27694"/>
        <dbReference type="ChEBI" id="CHEBI:15377"/>
        <dbReference type="ChEBI" id="CHEBI:35146"/>
        <dbReference type="ChEBI" id="CHEBI:49258"/>
        <dbReference type="EC" id="4.2.1.9"/>
    </reaction>
</comment>
<dbReference type="PROSITE" id="PS00887">
    <property type="entry name" value="ILVD_EDD_2"/>
    <property type="match status" value="1"/>
</dbReference>
<keyword evidence="9 15" id="KW-0456">Lyase</keyword>
<comment type="caution">
    <text evidence="18">The sequence shown here is derived from an EMBL/GenBank/DDBJ whole genome shotgun (WGS) entry which is preliminary data.</text>
</comment>
<comment type="subunit">
    <text evidence="15">Homodimer.</text>
</comment>
<dbReference type="Proteomes" id="UP000320781">
    <property type="component" value="Unassembled WGS sequence"/>
</dbReference>
<keyword evidence="8 15" id="KW-0411">Iron-sulfur</keyword>
<organism evidence="18 19">
    <name type="scientific">Aerophobetes bacterium</name>
    <dbReference type="NCBI Taxonomy" id="2030807"/>
    <lineage>
        <taxon>Bacteria</taxon>
        <taxon>Candidatus Aerophobota</taxon>
    </lineage>
</organism>
<feature type="binding site" evidence="15">
    <location>
        <position position="81"/>
    </location>
    <ligand>
        <name>Mg(2+)</name>
        <dbReference type="ChEBI" id="CHEBI:18420"/>
    </ligand>
</feature>
<dbReference type="EMBL" id="SOKU01000208">
    <property type="protein sequence ID" value="TES85493.1"/>
    <property type="molecule type" value="Genomic_DNA"/>
</dbReference>
<dbReference type="HAMAP" id="MF_00012">
    <property type="entry name" value="IlvD"/>
    <property type="match status" value="1"/>
</dbReference>
<dbReference type="InterPro" id="IPR000581">
    <property type="entry name" value="ILV_EDD_N"/>
</dbReference>
<dbReference type="InterPro" id="IPR056740">
    <property type="entry name" value="ILV_EDD_C"/>
</dbReference>
<keyword evidence="3 15" id="KW-0028">Amino-acid biosynthesis</keyword>
<dbReference type="InterPro" id="IPR020558">
    <property type="entry name" value="DiOHA_6PGluconate_deHydtase_CS"/>
</dbReference>
<comment type="caution">
    <text evidence="15">Lacks conserved residue(s) required for the propagation of feature annotation.</text>
</comment>
<keyword evidence="10 15" id="KW-0100">Branched-chain amino acid biosynthesis</keyword>
<keyword evidence="4 15" id="KW-0001">2Fe-2S</keyword>
<comment type="pathway">
    <text evidence="13 15">Amino-acid biosynthesis; L-isoleucine biosynthesis; L-isoleucine from 2-oxobutanoate: step 3/4.</text>
</comment>
<dbReference type="PANTHER" id="PTHR43661:SF3">
    <property type="entry name" value="D-XYLONATE DEHYDRATASE YAGF-RELATED"/>
    <property type="match status" value="1"/>
</dbReference>
<feature type="modified residue" description="N6-carboxylysine" evidence="15">
    <location>
        <position position="124"/>
    </location>
</feature>
<comment type="pathway">
    <text evidence="12 15">Amino-acid biosynthesis; L-valine biosynthesis; L-valine from pyruvate: step 3/4.</text>
</comment>
<dbReference type="SUPFAM" id="SSF52016">
    <property type="entry name" value="LeuD/IlvD-like"/>
    <property type="match status" value="1"/>
</dbReference>
<protein>
    <recommendedName>
        <fullName evidence="14 15">Dihydroxy-acid dehydratase</fullName>
        <shortName evidence="15">DAD</shortName>
        <ecNumber evidence="14 15">4.2.1.9</ecNumber>
    </recommendedName>
</protein>
<comment type="similarity">
    <text evidence="2 15">Belongs to the IlvD/Edd family.</text>
</comment>
<dbReference type="GO" id="GO:0009097">
    <property type="term" value="P:isoleucine biosynthetic process"/>
    <property type="evidence" value="ECO:0007669"/>
    <property type="project" value="UniProtKB-UniRule"/>
</dbReference>
<dbReference type="NCBIfam" id="NF002068">
    <property type="entry name" value="PRK00911.1"/>
    <property type="match status" value="1"/>
</dbReference>
<comment type="cofactor">
    <cofactor evidence="15">
        <name>[2Fe-2S] cluster</name>
        <dbReference type="ChEBI" id="CHEBI:190135"/>
    </cofactor>
    <text evidence="15">Binds 1 [2Fe-2S] cluster per subunit. This cluster acts as a Lewis acid cofactor.</text>
</comment>
<evidence type="ECO:0000256" key="8">
    <source>
        <dbReference type="ARBA" id="ARBA00023014"/>
    </source>
</evidence>
<dbReference type="Pfam" id="PF24877">
    <property type="entry name" value="ILV_EDD_C"/>
    <property type="match status" value="1"/>
</dbReference>
<evidence type="ECO:0000256" key="10">
    <source>
        <dbReference type="ARBA" id="ARBA00023304"/>
    </source>
</evidence>
<comment type="cofactor">
    <cofactor evidence="1 15">
        <name>Mg(2+)</name>
        <dbReference type="ChEBI" id="CHEBI:18420"/>
    </cofactor>
</comment>
<dbReference type="GO" id="GO:0004160">
    <property type="term" value="F:dihydroxy-acid dehydratase activity"/>
    <property type="evidence" value="ECO:0007669"/>
    <property type="project" value="UniProtKB-UniRule"/>
</dbReference>
<comment type="catalytic activity">
    <reaction evidence="11">
        <text>(2R)-2,3-dihydroxy-3-methylbutanoate = 3-methyl-2-oxobutanoate + H2O</text>
        <dbReference type="Rhea" id="RHEA:24809"/>
        <dbReference type="ChEBI" id="CHEBI:11851"/>
        <dbReference type="ChEBI" id="CHEBI:15377"/>
        <dbReference type="ChEBI" id="CHEBI:49072"/>
        <dbReference type="EC" id="4.2.1.9"/>
    </reaction>
    <physiologicalReaction direction="left-to-right" evidence="11">
        <dbReference type="Rhea" id="RHEA:24810"/>
    </physiologicalReaction>
</comment>
<feature type="binding site" evidence="15">
    <location>
        <position position="443"/>
    </location>
    <ligand>
        <name>Mg(2+)</name>
        <dbReference type="ChEBI" id="CHEBI:18420"/>
    </ligand>
</feature>
<reference evidence="18 19" key="1">
    <citation type="submission" date="2019-03" db="EMBL/GenBank/DDBJ databases">
        <title>Metabolic potential of uncultured bacteria and archaea associated with petroleum seepage in deep-sea sediments.</title>
        <authorList>
            <person name="Dong X."/>
            <person name="Hubert C."/>
        </authorList>
    </citation>
    <scope>NUCLEOTIDE SEQUENCE [LARGE SCALE GENOMIC DNA]</scope>
    <source>
        <strain evidence="18">E44_bin92</strain>
    </source>
</reference>
<evidence type="ECO:0000256" key="6">
    <source>
        <dbReference type="ARBA" id="ARBA00022842"/>
    </source>
</evidence>
<evidence type="ECO:0000256" key="14">
    <source>
        <dbReference type="ARBA" id="ARBA00029490"/>
    </source>
</evidence>
<dbReference type="PANTHER" id="PTHR43661">
    <property type="entry name" value="D-XYLONATE DEHYDRATASE"/>
    <property type="match status" value="1"/>
</dbReference>
<evidence type="ECO:0000256" key="7">
    <source>
        <dbReference type="ARBA" id="ARBA00023004"/>
    </source>
</evidence>
<dbReference type="SUPFAM" id="SSF143975">
    <property type="entry name" value="IlvD/EDD N-terminal domain-like"/>
    <property type="match status" value="1"/>
</dbReference>
<keyword evidence="5 15" id="KW-0479">Metal-binding</keyword>
<sequence>MSSRRSDEIKKGVERTAHRALLYSTGLGKKDLEKPFVGIISSFSSLVPGHAGMRELERFIEKGVEAGGGTPFIFGVPAVCDGIAMGHGGMRYSLPLRELVADSIESVAQAHCLDGLVLLTNCDKITPGCLMAAGRVNIPTIIITAGPMLSGRHEGRRLSYVRDTWEALGRLKAGEITEEDLASLEKEACPGVGSCSGLYTANSMACLGEVLGMSLPGSGTALAVSAKRGQLAYESGKRVVKIIEEDLLPRKIMVKEAFENAIRADMALGGSTKTVVRLLAIAYEAKVKLSLSSFDRISRQIPHLVNLRPGGENFMEDLEEAGGVPGLLNTLREHLADYPTACGKSIKRIAEEGRVHNREIIRDLSCPYHKEGGIAVLYGSLAPEGAVVKQSAVAEQRRKLEGVVRVFDSEEEAVGAIHKDEINEGEIIVIRYEGPKGGPGMREMLSPTSAVVGMGLSQKAALITDGRFSGGTRGPCVGHISPEAQEGGCIALLKDGDKVLIDIPGRRLEVNLSSKELEERKKGWRRPACKIKEGYLARYSRLVGPASQGAVLG</sequence>
<evidence type="ECO:0000256" key="11">
    <source>
        <dbReference type="ARBA" id="ARBA00029304"/>
    </source>
</evidence>
<dbReference type="UniPathway" id="UPA00047">
    <property type="reaction ID" value="UER00057"/>
</dbReference>
<evidence type="ECO:0000256" key="13">
    <source>
        <dbReference type="ARBA" id="ARBA00029437"/>
    </source>
</evidence>
<feature type="domain" description="Dihydroxy-acid/6-phosphogluconate dehydratase N-terminal" evidence="16">
    <location>
        <begin position="34"/>
        <end position="347"/>
    </location>
</feature>
<dbReference type="InterPro" id="IPR004404">
    <property type="entry name" value="DihydroxyA_deHydtase"/>
</dbReference>
<dbReference type="PROSITE" id="PS00886">
    <property type="entry name" value="ILVD_EDD_1"/>
    <property type="match status" value="1"/>
</dbReference>
<feature type="binding site" evidence="15">
    <location>
        <position position="123"/>
    </location>
    <ligand>
        <name>Mg(2+)</name>
        <dbReference type="ChEBI" id="CHEBI:18420"/>
    </ligand>
</feature>
<gene>
    <name evidence="15 18" type="primary">ilvD</name>
    <name evidence="18" type="ORF">E3J95_04290</name>
</gene>
<accession>A0A523QIQ8</accession>
<dbReference type="Pfam" id="PF00920">
    <property type="entry name" value="ILVD_EDD_N"/>
    <property type="match status" value="1"/>
</dbReference>
<dbReference type="NCBIfam" id="TIGR00110">
    <property type="entry name" value="ilvD"/>
    <property type="match status" value="1"/>
</dbReference>
<dbReference type="UniPathway" id="UPA00049">
    <property type="reaction ID" value="UER00061"/>
</dbReference>
<evidence type="ECO:0000256" key="4">
    <source>
        <dbReference type="ARBA" id="ARBA00022714"/>
    </source>
</evidence>
<dbReference type="InterPro" id="IPR042096">
    <property type="entry name" value="Dihydro-acid_dehy_C"/>
</dbReference>
<keyword evidence="6 15" id="KW-0460">Magnesium</keyword>
<evidence type="ECO:0000259" key="16">
    <source>
        <dbReference type="Pfam" id="PF00920"/>
    </source>
</evidence>
<keyword evidence="7 15" id="KW-0408">Iron</keyword>
<evidence type="ECO:0000256" key="3">
    <source>
        <dbReference type="ARBA" id="ARBA00022605"/>
    </source>
</evidence>